<dbReference type="EMBL" id="MH293469">
    <property type="protein sequence ID" value="QBZ38189.1"/>
    <property type="molecule type" value="Genomic_DNA"/>
</dbReference>
<dbReference type="AlphaFoldDB" id="A0A7S4YZ23"/>
<proteinExistence type="predicted"/>
<geneLocation type="mitochondrion" evidence="2"/>
<keyword evidence="1" id="KW-0812">Transmembrane</keyword>
<keyword evidence="1" id="KW-0472">Membrane</keyword>
<name>A0A7S4YZ23_9HEMI</name>
<evidence type="ECO:0000256" key="1">
    <source>
        <dbReference type="SAM" id="Phobius"/>
    </source>
</evidence>
<reference evidence="2" key="1">
    <citation type="submission" date="2018-05" db="EMBL/GenBank/DDBJ databases">
        <authorList>
            <person name="Huang Y."/>
            <person name="Qin D."/>
        </authorList>
    </citation>
    <scope>NUCLEOTIDE SEQUENCE</scope>
</reference>
<feature type="transmembrane region" description="Helical" evidence="1">
    <location>
        <begin position="12"/>
        <end position="29"/>
    </location>
</feature>
<reference evidence="2" key="2">
    <citation type="journal article" date="2020" name="Genomics">
        <title>Contribution to the mitogenome diversity in Delphacinae: Phylogenetic and ecological implications.</title>
        <authorList>
            <person name="Huang Y.-X."/>
            <person name="Ren F.-J."/>
            <person name="Bartlett C.R."/>
            <person name="Wei Y.-S."/>
            <person name="Qin D.-Z."/>
        </authorList>
    </citation>
    <scope>NUCLEOTIDE SEQUENCE</scope>
</reference>
<evidence type="ECO:0000313" key="2">
    <source>
        <dbReference type="EMBL" id="QBZ38189.1"/>
    </source>
</evidence>
<keyword evidence="2" id="KW-0496">Mitochondrion</keyword>
<organism evidence="2">
    <name type="scientific">Stenocranus matsumurai</name>
    <dbReference type="NCBI Taxonomy" id="1291382"/>
    <lineage>
        <taxon>Eukaryota</taxon>
        <taxon>Metazoa</taxon>
        <taxon>Ecdysozoa</taxon>
        <taxon>Arthropoda</taxon>
        <taxon>Hexapoda</taxon>
        <taxon>Insecta</taxon>
        <taxon>Pterygota</taxon>
        <taxon>Neoptera</taxon>
        <taxon>Paraneoptera</taxon>
        <taxon>Hemiptera</taxon>
        <taxon>Auchenorrhyncha</taxon>
        <taxon>Fulgoroidea</taxon>
        <taxon>Delphacidae</taxon>
        <taxon>Stenocraninae</taxon>
        <taxon>Stenocranus</taxon>
    </lineage>
</organism>
<keyword evidence="1" id="KW-1133">Transmembrane helix</keyword>
<accession>A0A7S4YZ23</accession>
<gene>
    <name evidence="2" type="primary">ATP8</name>
</gene>
<protein>
    <submittedName>
        <fullName evidence="2">ATP synthase F0 subunit 8</fullName>
    </submittedName>
</protein>
<sequence length="35" mass="4260">MPQMSPISWMNMLMYSFLLMNMLILILHFEKKNVN</sequence>